<organism evidence="11 12">
    <name type="scientific">Pichia kluyveri</name>
    <name type="common">Yeast</name>
    <dbReference type="NCBI Taxonomy" id="36015"/>
    <lineage>
        <taxon>Eukaryota</taxon>
        <taxon>Fungi</taxon>
        <taxon>Dikarya</taxon>
        <taxon>Ascomycota</taxon>
        <taxon>Saccharomycotina</taxon>
        <taxon>Pichiomycetes</taxon>
        <taxon>Pichiales</taxon>
        <taxon>Pichiaceae</taxon>
        <taxon>Pichia</taxon>
    </lineage>
</organism>
<evidence type="ECO:0000313" key="11">
    <source>
        <dbReference type="EMBL" id="GMM48181.1"/>
    </source>
</evidence>
<dbReference type="Gene3D" id="1.20.920.10">
    <property type="entry name" value="Bromodomain-like"/>
    <property type="match status" value="2"/>
</dbReference>
<dbReference type="Proteomes" id="UP001378960">
    <property type="component" value="Unassembled WGS sequence"/>
</dbReference>
<dbReference type="GO" id="GO:0003682">
    <property type="term" value="F:chromatin binding"/>
    <property type="evidence" value="ECO:0007669"/>
    <property type="project" value="TreeGrafter"/>
</dbReference>
<feature type="compositionally biased region" description="Basic and acidic residues" evidence="9">
    <location>
        <begin position="210"/>
        <end position="240"/>
    </location>
</feature>
<dbReference type="GO" id="GO:0006338">
    <property type="term" value="P:chromatin remodeling"/>
    <property type="evidence" value="ECO:0007669"/>
    <property type="project" value="InterPro"/>
</dbReference>
<keyword evidence="4" id="KW-0805">Transcription regulation</keyword>
<keyword evidence="7" id="KW-0539">Nucleus</keyword>
<accession>A0AAV5R9F4</accession>
<evidence type="ECO:0000256" key="1">
    <source>
        <dbReference type="ARBA" id="ARBA00004123"/>
    </source>
</evidence>
<sequence length="668" mass="76281">MPPRRKVTLTLGPRKKQKTELQQSVDEAAAEAAERLINSAVEENDDNNDDGEGDKEEEGDENNAHQDTNDNIDINSDLIDYTLSRFKNLNEFFGDVINNAINFKDPQTDEIISGPFIKLPPKKIYADYYQLIENPISINEIKQATISKRKNSPEISLDQFADMWILMSSNAATYNDPESLIVNDANLIKDYALKRINDYKNYLSVVEKSNTKTKSDSKKSENKRPDTKKPKIESKSKDEKDLEDEEFDENDTEDYTNELQKIFKHLLSFKVSHHKNSVPLSKTLMELPPKDDPNTEDFYDIVTEPLCFNIINERLENGNYSKGKFGYKKFLNDLNLMFDNYLDVFTSGSYFKSAQGLSKAFHKRIEKFESQILDKKLPSSSGSNSSKSNNTNSKSKQKTVTNDDSYIDEEVNDEKADNIPVEETQSNTETTNINNNNINNDINQNKNIEIPPSTVEIPTIIRKHDIEKASKIEEIDDITAFIKKFIICSTTNLNNYVTLLKDVKNLNQINYPSIYETIIKEPAGKSTIGGSNYILQLPGEAVIGHDIACNVYLQNKIIDEKYISELRVNGEVVKGLPFSINHNDDSDEDGMFCANKFALKLGYGLNYCEFTLKVPFPLRGRSNDVTSNDIINEDLNNEDEKINRQERHEGEKSQEFIENVKIWLNITR</sequence>
<reference evidence="11 12" key="1">
    <citation type="journal article" date="2023" name="Elife">
        <title>Identification of key yeast species and microbe-microbe interactions impacting larval growth of Drosophila in the wild.</title>
        <authorList>
            <person name="Mure A."/>
            <person name="Sugiura Y."/>
            <person name="Maeda R."/>
            <person name="Honda K."/>
            <person name="Sakurai N."/>
            <person name="Takahashi Y."/>
            <person name="Watada M."/>
            <person name="Katoh T."/>
            <person name="Gotoh A."/>
            <person name="Gotoh Y."/>
            <person name="Taniguchi I."/>
            <person name="Nakamura K."/>
            <person name="Hayashi T."/>
            <person name="Katayama T."/>
            <person name="Uemura T."/>
            <person name="Hattori Y."/>
        </authorList>
    </citation>
    <scope>NUCLEOTIDE SEQUENCE [LARGE SCALE GENOMIC DNA]</scope>
    <source>
        <strain evidence="11 12">PK-24</strain>
    </source>
</reference>
<evidence type="ECO:0000256" key="3">
    <source>
        <dbReference type="ARBA" id="ARBA00022853"/>
    </source>
</evidence>
<comment type="subcellular location">
    <subcellularLocation>
        <location evidence="1">Nucleus</location>
    </subcellularLocation>
</comment>
<feature type="region of interest" description="Disordered" evidence="9">
    <location>
        <begin position="1"/>
        <end position="72"/>
    </location>
</feature>
<keyword evidence="5 8" id="KW-0103">Bromodomain</keyword>
<dbReference type="EMBL" id="BTGB01000009">
    <property type="protein sequence ID" value="GMM48181.1"/>
    <property type="molecule type" value="Genomic_DNA"/>
</dbReference>
<evidence type="ECO:0000256" key="9">
    <source>
        <dbReference type="SAM" id="MobiDB-lite"/>
    </source>
</evidence>
<dbReference type="PANTHER" id="PTHR16062">
    <property type="entry name" value="SWI/SNF-RELATED"/>
    <property type="match status" value="1"/>
</dbReference>
<name>A0AAV5R9F4_PICKL</name>
<evidence type="ECO:0000256" key="7">
    <source>
        <dbReference type="ARBA" id="ARBA00023242"/>
    </source>
</evidence>
<evidence type="ECO:0000256" key="8">
    <source>
        <dbReference type="PROSITE-ProRule" id="PRU00035"/>
    </source>
</evidence>
<dbReference type="PANTHER" id="PTHR16062:SF19">
    <property type="entry name" value="PROTEIN POLYBROMO-1"/>
    <property type="match status" value="1"/>
</dbReference>
<feature type="region of interest" description="Disordered" evidence="9">
    <location>
        <begin position="210"/>
        <end position="252"/>
    </location>
</feature>
<dbReference type="GO" id="GO:0006368">
    <property type="term" value="P:transcription elongation by RNA polymerase II"/>
    <property type="evidence" value="ECO:0007669"/>
    <property type="project" value="TreeGrafter"/>
</dbReference>
<dbReference type="SUPFAM" id="SSF47370">
    <property type="entry name" value="Bromodomain"/>
    <property type="match status" value="2"/>
</dbReference>
<dbReference type="InterPro" id="IPR037382">
    <property type="entry name" value="Rsc/polybromo"/>
</dbReference>
<feature type="domain" description="Bromo" evidence="10">
    <location>
        <begin position="108"/>
        <end position="182"/>
    </location>
</feature>
<evidence type="ECO:0000313" key="12">
    <source>
        <dbReference type="Proteomes" id="UP001378960"/>
    </source>
</evidence>
<dbReference type="Pfam" id="PF00439">
    <property type="entry name" value="Bromodomain"/>
    <property type="match status" value="2"/>
</dbReference>
<feature type="region of interest" description="Disordered" evidence="9">
    <location>
        <begin position="376"/>
        <end position="412"/>
    </location>
</feature>
<dbReference type="PROSITE" id="PS50014">
    <property type="entry name" value="BROMODOMAIN_2"/>
    <property type="match status" value="2"/>
</dbReference>
<proteinExistence type="predicted"/>
<dbReference type="InterPro" id="IPR001487">
    <property type="entry name" value="Bromodomain"/>
</dbReference>
<keyword evidence="12" id="KW-1185">Reference proteome</keyword>
<dbReference type="InterPro" id="IPR036427">
    <property type="entry name" value="Bromodomain-like_sf"/>
</dbReference>
<feature type="compositionally biased region" description="Acidic residues" evidence="9">
    <location>
        <begin position="241"/>
        <end position="252"/>
    </location>
</feature>
<dbReference type="GO" id="GO:0016586">
    <property type="term" value="C:RSC-type complex"/>
    <property type="evidence" value="ECO:0007669"/>
    <property type="project" value="InterPro"/>
</dbReference>
<dbReference type="SMART" id="SM00297">
    <property type="entry name" value="BROMO"/>
    <property type="match status" value="2"/>
</dbReference>
<evidence type="ECO:0000259" key="10">
    <source>
        <dbReference type="PROSITE" id="PS50014"/>
    </source>
</evidence>
<dbReference type="AlphaFoldDB" id="A0AAV5R9F4"/>
<feature type="domain" description="Bromo" evidence="10">
    <location>
        <begin position="276"/>
        <end position="352"/>
    </location>
</feature>
<protein>
    <submittedName>
        <fullName evidence="11">Rsc4 protein</fullName>
    </submittedName>
</protein>
<keyword evidence="6" id="KW-0804">Transcription</keyword>
<evidence type="ECO:0000256" key="2">
    <source>
        <dbReference type="ARBA" id="ARBA00022737"/>
    </source>
</evidence>
<feature type="compositionally biased region" description="Low complexity" evidence="9">
    <location>
        <begin position="378"/>
        <end position="394"/>
    </location>
</feature>
<feature type="compositionally biased region" description="Acidic residues" evidence="9">
    <location>
        <begin position="42"/>
        <end position="61"/>
    </location>
</feature>
<keyword evidence="3" id="KW-0156">Chromatin regulator</keyword>
<evidence type="ECO:0000256" key="4">
    <source>
        <dbReference type="ARBA" id="ARBA00023015"/>
    </source>
</evidence>
<gene>
    <name evidence="11" type="ORF">DAPK24_047790</name>
</gene>
<evidence type="ECO:0000256" key="6">
    <source>
        <dbReference type="ARBA" id="ARBA00023163"/>
    </source>
</evidence>
<feature type="compositionally biased region" description="Basic residues" evidence="9">
    <location>
        <begin position="1"/>
        <end position="17"/>
    </location>
</feature>
<evidence type="ECO:0000256" key="5">
    <source>
        <dbReference type="ARBA" id="ARBA00023117"/>
    </source>
</evidence>
<keyword evidence="2" id="KW-0677">Repeat</keyword>
<comment type="caution">
    <text evidence="11">The sequence shown here is derived from an EMBL/GenBank/DDBJ whole genome shotgun (WGS) entry which is preliminary data.</text>
</comment>